<feature type="compositionally biased region" description="Polar residues" evidence="1">
    <location>
        <begin position="56"/>
        <end position="67"/>
    </location>
</feature>
<protein>
    <submittedName>
        <fullName evidence="2">Uncharacterized protein</fullName>
    </submittedName>
</protein>
<organism evidence="2 3">
    <name type="scientific">Arabis nemorensis</name>
    <dbReference type="NCBI Taxonomy" id="586526"/>
    <lineage>
        <taxon>Eukaryota</taxon>
        <taxon>Viridiplantae</taxon>
        <taxon>Streptophyta</taxon>
        <taxon>Embryophyta</taxon>
        <taxon>Tracheophyta</taxon>
        <taxon>Spermatophyta</taxon>
        <taxon>Magnoliopsida</taxon>
        <taxon>eudicotyledons</taxon>
        <taxon>Gunneridae</taxon>
        <taxon>Pentapetalae</taxon>
        <taxon>rosids</taxon>
        <taxon>malvids</taxon>
        <taxon>Brassicales</taxon>
        <taxon>Brassicaceae</taxon>
        <taxon>Arabideae</taxon>
        <taxon>Arabis</taxon>
    </lineage>
</organism>
<proteinExistence type="predicted"/>
<feature type="region of interest" description="Disordered" evidence="1">
    <location>
        <begin position="1"/>
        <end position="159"/>
    </location>
</feature>
<keyword evidence="3" id="KW-1185">Reference proteome</keyword>
<sequence>MEELENCPRAKKAQNVQKEPAPTKSRDKEKKLAKTPKQTSEQQASGTIVIDIGLENLNQDDNSTIPNPDSPKLVQSQSPSYSPDSSNPSAEDVFEETYDSSEEANENSEAKDSSAKEDEHGSEEDSASFSTAESKRSKKQKRKAELKKLAETSSKAFSS</sequence>
<evidence type="ECO:0000313" key="2">
    <source>
        <dbReference type="EMBL" id="VVB02970.1"/>
    </source>
</evidence>
<gene>
    <name evidence="2" type="ORF">ANE_LOCUS13414</name>
</gene>
<feature type="compositionally biased region" description="Basic and acidic residues" evidence="1">
    <location>
        <begin position="108"/>
        <end position="119"/>
    </location>
</feature>
<reference evidence="2" key="1">
    <citation type="submission" date="2019-07" db="EMBL/GenBank/DDBJ databases">
        <authorList>
            <person name="Dittberner H."/>
        </authorList>
    </citation>
    <scope>NUCLEOTIDE SEQUENCE [LARGE SCALE GENOMIC DNA]</scope>
</reference>
<feature type="compositionally biased region" description="Basic residues" evidence="1">
    <location>
        <begin position="136"/>
        <end position="145"/>
    </location>
</feature>
<name>A0A565BPU2_9BRAS</name>
<dbReference type="EMBL" id="CABITT030000004">
    <property type="protein sequence ID" value="VVB02970.1"/>
    <property type="molecule type" value="Genomic_DNA"/>
</dbReference>
<feature type="compositionally biased region" description="Acidic residues" evidence="1">
    <location>
        <begin position="92"/>
        <end position="106"/>
    </location>
</feature>
<feature type="compositionally biased region" description="Polar residues" evidence="1">
    <location>
        <begin position="36"/>
        <end position="46"/>
    </location>
</feature>
<feature type="compositionally biased region" description="Low complexity" evidence="1">
    <location>
        <begin position="76"/>
        <end position="89"/>
    </location>
</feature>
<evidence type="ECO:0000256" key="1">
    <source>
        <dbReference type="SAM" id="MobiDB-lite"/>
    </source>
</evidence>
<accession>A0A565BPU2</accession>
<evidence type="ECO:0000313" key="3">
    <source>
        <dbReference type="Proteomes" id="UP000489600"/>
    </source>
</evidence>
<dbReference type="AlphaFoldDB" id="A0A565BPU2"/>
<dbReference type="Proteomes" id="UP000489600">
    <property type="component" value="Unassembled WGS sequence"/>
</dbReference>
<comment type="caution">
    <text evidence="2">The sequence shown here is derived from an EMBL/GenBank/DDBJ whole genome shotgun (WGS) entry which is preliminary data.</text>
</comment>